<dbReference type="InterPro" id="IPR027417">
    <property type="entry name" value="P-loop_NTPase"/>
</dbReference>
<dbReference type="InterPro" id="IPR035647">
    <property type="entry name" value="EFG_III/V"/>
</dbReference>
<dbReference type="PROSITE" id="PS51722">
    <property type="entry name" value="G_TR_2"/>
    <property type="match status" value="1"/>
</dbReference>
<dbReference type="FunFam" id="3.40.50.300:FF:000029">
    <property type="entry name" value="Elongation factor G"/>
    <property type="match status" value="1"/>
</dbReference>
<dbReference type="PANTHER" id="PTHR43636:SF2">
    <property type="entry name" value="ELONGATION FACTOR G, MITOCHONDRIAL"/>
    <property type="match status" value="1"/>
</dbReference>
<dbReference type="AlphaFoldDB" id="A0A0R3PP95"/>
<dbReference type="InterPro" id="IPR000640">
    <property type="entry name" value="EFG_V-like"/>
</dbReference>
<dbReference type="FunFam" id="3.30.70.240:FF:000001">
    <property type="entry name" value="Elongation factor G"/>
    <property type="match status" value="1"/>
</dbReference>
<comment type="pathway">
    <text evidence="7">Protein biosynthesis; polypeptide chain elongation.</text>
</comment>
<dbReference type="SUPFAM" id="SSF54211">
    <property type="entry name" value="Ribosomal protein S5 domain 2-like"/>
    <property type="match status" value="1"/>
</dbReference>
<comment type="similarity">
    <text evidence="7">Belongs to the GTP-binding elongation factor family. EF-G/EF-2 subfamily.</text>
</comment>
<dbReference type="CDD" id="cd16262">
    <property type="entry name" value="EFG_III"/>
    <property type="match status" value="1"/>
</dbReference>
<evidence type="ECO:0000259" key="8">
    <source>
        <dbReference type="PROSITE" id="PS51722"/>
    </source>
</evidence>
<dbReference type="WBParaSite" id="ACOC_0000699101-mRNA-1">
    <property type="protein sequence ID" value="ACOC_0000699101-mRNA-1"/>
    <property type="gene ID" value="ACOC_0000699101"/>
</dbReference>
<dbReference type="Pfam" id="PF03764">
    <property type="entry name" value="EFG_IV"/>
    <property type="match status" value="1"/>
</dbReference>
<reference evidence="9 10" key="2">
    <citation type="submission" date="2018-11" db="EMBL/GenBank/DDBJ databases">
        <authorList>
            <consortium name="Pathogen Informatics"/>
        </authorList>
    </citation>
    <scope>NUCLEOTIDE SEQUENCE [LARGE SCALE GENOMIC DNA]</scope>
    <source>
        <strain evidence="9 10">Costa Rica</strain>
    </source>
</reference>
<dbReference type="GO" id="GO:0003924">
    <property type="term" value="F:GTPase activity"/>
    <property type="evidence" value="ECO:0007669"/>
    <property type="project" value="UniProtKB-UniRule"/>
</dbReference>
<keyword evidence="2 7" id="KW-0547">Nucleotide-binding</keyword>
<dbReference type="CDD" id="cd01886">
    <property type="entry name" value="EF-G"/>
    <property type="match status" value="1"/>
</dbReference>
<evidence type="ECO:0000313" key="10">
    <source>
        <dbReference type="Proteomes" id="UP000267027"/>
    </source>
</evidence>
<dbReference type="NCBIfam" id="TIGR00484">
    <property type="entry name" value="EF-G"/>
    <property type="match status" value="1"/>
</dbReference>
<comment type="function">
    <text evidence="7">Mitochondrial GTPase that catalyzes the GTP-dependent ribosomal translocation step during translation elongation. During this step, the ribosome changes from the pre-translocational (PRE) to the post-translocational (POST) state as the newly formed A-site-bound peptidyl-tRNA and P-site-bound deacylated tRNA move to the P and E sites, respectively. Catalyzes the coordinated movement of the two tRNA molecules, the mRNA and conformational changes in the ribosome.</text>
</comment>
<dbReference type="Gene3D" id="3.30.230.10">
    <property type="match status" value="1"/>
</dbReference>
<dbReference type="PROSITE" id="PS00301">
    <property type="entry name" value="G_TR_1"/>
    <property type="match status" value="1"/>
</dbReference>
<dbReference type="GO" id="GO:0005525">
    <property type="term" value="F:GTP binding"/>
    <property type="evidence" value="ECO:0007669"/>
    <property type="project" value="UniProtKB-UniRule"/>
</dbReference>
<dbReference type="InterPro" id="IPR014721">
    <property type="entry name" value="Ribsml_uS5_D2-typ_fold_subgr"/>
</dbReference>
<dbReference type="GO" id="GO:0005739">
    <property type="term" value="C:mitochondrion"/>
    <property type="evidence" value="ECO:0007669"/>
    <property type="project" value="UniProtKB-SubCell"/>
</dbReference>
<dbReference type="InterPro" id="IPR004161">
    <property type="entry name" value="EFTu-like_2"/>
</dbReference>
<feature type="binding site" evidence="7">
    <location>
        <begin position="66"/>
        <end position="73"/>
    </location>
    <ligand>
        <name>GTP</name>
        <dbReference type="ChEBI" id="CHEBI:37565"/>
    </ligand>
</feature>
<dbReference type="UniPathway" id="UPA00345"/>
<dbReference type="HAMAP" id="MF_00054_B">
    <property type="entry name" value="EF_G_EF_2_B"/>
    <property type="match status" value="1"/>
</dbReference>
<keyword evidence="4 7" id="KW-0648">Protein biosynthesis</keyword>
<dbReference type="CDD" id="cd04091">
    <property type="entry name" value="mtEFG1_II_like"/>
    <property type="match status" value="1"/>
</dbReference>
<dbReference type="GO" id="GO:0070125">
    <property type="term" value="P:mitochondrial translational elongation"/>
    <property type="evidence" value="ECO:0007669"/>
    <property type="project" value="UniProtKB-UniRule"/>
</dbReference>
<dbReference type="InterPro" id="IPR009022">
    <property type="entry name" value="EFG_III"/>
</dbReference>
<dbReference type="InterPro" id="IPR020568">
    <property type="entry name" value="Ribosomal_Su5_D2-typ_SF"/>
</dbReference>
<dbReference type="FunFam" id="2.40.30.10:FF:000022">
    <property type="entry name" value="Elongation factor G, mitochondrial"/>
    <property type="match status" value="1"/>
</dbReference>
<organism evidence="11">
    <name type="scientific">Angiostrongylus costaricensis</name>
    <name type="common">Nematode worm</name>
    <dbReference type="NCBI Taxonomy" id="334426"/>
    <lineage>
        <taxon>Eukaryota</taxon>
        <taxon>Metazoa</taxon>
        <taxon>Ecdysozoa</taxon>
        <taxon>Nematoda</taxon>
        <taxon>Chromadorea</taxon>
        <taxon>Rhabditida</taxon>
        <taxon>Rhabditina</taxon>
        <taxon>Rhabditomorpha</taxon>
        <taxon>Strongyloidea</taxon>
        <taxon>Metastrongylidae</taxon>
        <taxon>Angiostrongylus</taxon>
    </lineage>
</organism>
<evidence type="ECO:0000256" key="1">
    <source>
        <dbReference type="ARBA" id="ARBA00005870"/>
    </source>
</evidence>
<dbReference type="PANTHER" id="PTHR43636">
    <property type="entry name" value="ELONGATION FACTOR G, MITOCHONDRIAL"/>
    <property type="match status" value="1"/>
</dbReference>
<feature type="domain" description="Tr-type G" evidence="8">
    <location>
        <begin position="57"/>
        <end position="333"/>
    </location>
</feature>
<reference evidence="11" key="1">
    <citation type="submission" date="2017-02" db="UniProtKB">
        <authorList>
            <consortium name="WormBaseParasite"/>
        </authorList>
    </citation>
    <scope>IDENTIFICATION</scope>
</reference>
<dbReference type="NCBIfam" id="TIGR00231">
    <property type="entry name" value="small_GTP"/>
    <property type="match status" value="1"/>
</dbReference>
<comment type="subcellular location">
    <subcellularLocation>
        <location evidence="7">Mitochondrion</location>
    </subcellularLocation>
</comment>
<dbReference type="OMA" id="GQFAKVQ"/>
<name>A0A0R3PP95_ANGCS</name>
<accession>A0A0R3PP95</accession>
<dbReference type="Proteomes" id="UP000267027">
    <property type="component" value="Unassembled WGS sequence"/>
</dbReference>
<dbReference type="Pfam" id="PF03144">
    <property type="entry name" value="GTP_EFTU_D2"/>
    <property type="match status" value="1"/>
</dbReference>
<dbReference type="SMART" id="SM00889">
    <property type="entry name" value="EFG_IV"/>
    <property type="match status" value="1"/>
</dbReference>
<dbReference type="SMART" id="SM00838">
    <property type="entry name" value="EFG_C"/>
    <property type="match status" value="1"/>
</dbReference>
<dbReference type="SUPFAM" id="SSF50447">
    <property type="entry name" value="Translation proteins"/>
    <property type="match status" value="1"/>
</dbReference>
<evidence type="ECO:0000256" key="5">
    <source>
        <dbReference type="ARBA" id="ARBA00023128"/>
    </source>
</evidence>
<dbReference type="InterPro" id="IPR004540">
    <property type="entry name" value="Transl_elong_EFG/EF2"/>
</dbReference>
<evidence type="ECO:0000256" key="4">
    <source>
        <dbReference type="ARBA" id="ARBA00022917"/>
    </source>
</evidence>
<dbReference type="STRING" id="334426.A0A0R3PP95"/>
<evidence type="ECO:0000256" key="7">
    <source>
        <dbReference type="HAMAP-Rule" id="MF_03061"/>
    </source>
</evidence>
<dbReference type="Pfam" id="PF14492">
    <property type="entry name" value="EFG_III"/>
    <property type="match status" value="1"/>
</dbReference>
<dbReference type="OrthoDB" id="198619at2759"/>
<dbReference type="InterPro" id="IPR005517">
    <property type="entry name" value="Transl_elong_EFG/EF2_IV"/>
</dbReference>
<dbReference type="EMBL" id="UYYA01003995">
    <property type="protein sequence ID" value="VDM58577.1"/>
    <property type="molecule type" value="Genomic_DNA"/>
</dbReference>
<dbReference type="Gene3D" id="3.40.50.300">
    <property type="entry name" value="P-loop containing nucleotide triphosphate hydrolases"/>
    <property type="match status" value="1"/>
</dbReference>
<evidence type="ECO:0000313" key="11">
    <source>
        <dbReference type="WBParaSite" id="ACOC_0000699101-mRNA-1"/>
    </source>
</evidence>
<evidence type="ECO:0000256" key="6">
    <source>
        <dbReference type="ARBA" id="ARBA00023134"/>
    </source>
</evidence>
<dbReference type="InterPro" id="IPR041095">
    <property type="entry name" value="EFG_II"/>
</dbReference>
<gene>
    <name evidence="9" type="ORF">ACOC_LOCUS6992</name>
</gene>
<sequence>SCNEKSRKWPHALNSELRSTVKCHFSKISFNFAQCRWCSAKAAHVATSLATGVKPVEKIRNIGISAHIDSGKTTVTERILFYAGRIDAMHEVRGKDDVGATMDFMELERQRGITIQSAATYIDWHGTNINIIDTPGHVDFTVEVERALRVLDGAVLVLCGVGGVQSQTFTVNKQLSRYNVPFICFVNKMDRSGATPLRALEGLRSKLKHNAALIHLPIGKVRMAFVFDLIEERALFYEGVDGLVVRSGEVPKDMLEHVKDFRQEMIEHLANGDDLIGEMFLNDENPSVEQIHAAIRSSVIKRSFLPVLCGSALKNKGVQTMVDAVVRYLPDPSEVINRATIKDGGDEKTIIFSPERSNMKPFVGLAFKLEAGKYGQLTYFRVYQGQLNKGDTVYASKDGRRVRVQRLVRMHAAEMEEINTAYAGDICATFGLDCHSGETFCGDPTIIPHCESMHIPEPVISMSIKPINRKDGDNFIKALTRFTKEDPTFRREYNPEAKETIVSGMGELHLEIYAQRMKSEFNCPVELGKPTVAYRECIVKPYKFHYRHKKQTGGQGQFGEIEGIIEPLPAERYLVQSLVRLFTIFVQEHGLDMIIVEGPLIKARVTGINVRIQDGATHAVDSTEIAMINTMKNMMREAFERAHWMLLEPIMKVEVTTPSDFQGSVVTSLTQRNALITSTDSIEGYATVTCECPLADMFGYSSLLRCITEGKGEFTMEYMRYAPTSQDAQDTVIREWQIAHGLLDPNAEKNKKKKR</sequence>
<dbReference type="FunFam" id="3.30.70.870:FF:000001">
    <property type="entry name" value="Elongation factor G"/>
    <property type="match status" value="1"/>
</dbReference>
<evidence type="ECO:0000313" key="9">
    <source>
        <dbReference type="EMBL" id="VDM58577.1"/>
    </source>
</evidence>
<dbReference type="InterPro" id="IPR031157">
    <property type="entry name" value="G_TR_CS"/>
</dbReference>
<feature type="binding site" evidence="7">
    <location>
        <begin position="187"/>
        <end position="190"/>
    </location>
    <ligand>
        <name>GTP</name>
        <dbReference type="ChEBI" id="CHEBI:37565"/>
    </ligand>
</feature>
<keyword evidence="10" id="KW-1185">Reference proteome</keyword>
<dbReference type="SUPFAM" id="SSF54980">
    <property type="entry name" value="EF-G C-terminal domain-like"/>
    <property type="match status" value="2"/>
</dbReference>
<dbReference type="InterPro" id="IPR005225">
    <property type="entry name" value="Small_GTP-bd"/>
</dbReference>
<dbReference type="InterPro" id="IPR000795">
    <property type="entry name" value="T_Tr_GTP-bd_dom"/>
</dbReference>
<dbReference type="InterPro" id="IPR009000">
    <property type="entry name" value="Transl_B-barrel_sf"/>
</dbReference>
<dbReference type="Pfam" id="PF00009">
    <property type="entry name" value="GTP_EFTU"/>
    <property type="match status" value="1"/>
</dbReference>
<dbReference type="Gene3D" id="3.30.70.240">
    <property type="match status" value="1"/>
</dbReference>
<dbReference type="SUPFAM" id="SSF52540">
    <property type="entry name" value="P-loop containing nucleoside triphosphate hydrolases"/>
    <property type="match status" value="1"/>
</dbReference>
<keyword evidence="3 7" id="KW-0251">Elongation factor</keyword>
<dbReference type="Pfam" id="PF00679">
    <property type="entry name" value="EFG_C"/>
    <property type="match status" value="1"/>
</dbReference>
<keyword evidence="5 7" id="KW-0496">Mitochondrion</keyword>
<dbReference type="Gene3D" id="3.30.70.870">
    <property type="entry name" value="Elongation Factor G (Translational Gtpase), domain 3"/>
    <property type="match status" value="1"/>
</dbReference>
<protein>
    <recommendedName>
        <fullName evidence="7">Elongation factor G, mitochondrial</fullName>
        <shortName evidence="7">EF-Gmt</shortName>
    </recommendedName>
    <alternativeName>
        <fullName evidence="7">Elongation factor G 1, mitochondrial</fullName>
        <shortName evidence="7">mEF-G 1</shortName>
    </alternativeName>
    <alternativeName>
        <fullName evidence="7">Elongation factor G1</fullName>
    </alternativeName>
</protein>
<dbReference type="GO" id="GO:0003746">
    <property type="term" value="F:translation elongation factor activity"/>
    <property type="evidence" value="ECO:0007669"/>
    <property type="project" value="UniProtKB-UniRule"/>
</dbReference>
<dbReference type="PRINTS" id="PR00315">
    <property type="entry name" value="ELONGATNFCT"/>
</dbReference>
<comment type="similarity">
    <text evidence="1">Belongs to the TRAFAC class translation factor GTPase superfamily. Classic translation factor GTPase family. EF-G/EF-2 subfamily.</text>
</comment>
<feature type="binding site" evidence="7">
    <location>
        <begin position="133"/>
        <end position="137"/>
    </location>
    <ligand>
        <name>GTP</name>
        <dbReference type="ChEBI" id="CHEBI:37565"/>
    </ligand>
</feature>
<evidence type="ECO:0000256" key="2">
    <source>
        <dbReference type="ARBA" id="ARBA00022741"/>
    </source>
</evidence>
<keyword evidence="6 7" id="KW-0342">GTP-binding</keyword>
<evidence type="ECO:0000256" key="3">
    <source>
        <dbReference type="ARBA" id="ARBA00022768"/>
    </source>
</evidence>
<proteinExistence type="inferred from homology"/>
<dbReference type="Gene3D" id="2.40.30.10">
    <property type="entry name" value="Translation factors"/>
    <property type="match status" value="1"/>
</dbReference>